<dbReference type="GO" id="GO:0006508">
    <property type="term" value="P:proteolysis"/>
    <property type="evidence" value="ECO:0007669"/>
    <property type="project" value="UniProtKB-KW"/>
</dbReference>
<evidence type="ECO:0000313" key="6">
    <source>
        <dbReference type="Proteomes" id="UP000303027"/>
    </source>
</evidence>
<keyword evidence="1" id="KW-0645">Protease</keyword>
<proteinExistence type="predicted"/>
<evidence type="ECO:0000313" key="5">
    <source>
        <dbReference type="EMBL" id="GDH59886.1"/>
    </source>
</evidence>
<keyword evidence="3" id="KW-0788">Thiol protease</keyword>
<evidence type="ECO:0000256" key="2">
    <source>
        <dbReference type="ARBA" id="ARBA00022801"/>
    </source>
</evidence>
<keyword evidence="2" id="KW-0378">Hydrolase</keyword>
<feature type="domain" description="Peptidase C58 YopT-type" evidence="4">
    <location>
        <begin position="115"/>
        <end position="160"/>
    </location>
</feature>
<evidence type="ECO:0000256" key="1">
    <source>
        <dbReference type="ARBA" id="ARBA00022670"/>
    </source>
</evidence>
<dbReference type="InterPro" id="IPR006473">
    <property type="entry name" value="Peptidase_C58_Yopt"/>
</dbReference>
<dbReference type="AlphaFoldDB" id="A0A4T9E7Z1"/>
<dbReference type="Gene3D" id="3.90.70.20">
    <property type="match status" value="1"/>
</dbReference>
<dbReference type="EMBL" id="BFXY01000148">
    <property type="protein sequence ID" value="GDH59886.1"/>
    <property type="molecule type" value="Genomic_DNA"/>
</dbReference>
<evidence type="ECO:0000256" key="3">
    <source>
        <dbReference type="ARBA" id="ARBA00022807"/>
    </source>
</evidence>
<name>A0A4T9E7Z1_ECOLX</name>
<evidence type="ECO:0000259" key="4">
    <source>
        <dbReference type="Pfam" id="PF03543"/>
    </source>
</evidence>
<reference evidence="5 6" key="1">
    <citation type="submission" date="2018-04" db="EMBL/GenBank/DDBJ databases">
        <title>Large scale genomics of bovine and human commensal E. coli to reveal the emerging process of EHEC.</title>
        <authorList>
            <person name="Arimizu Y."/>
            <person name="Ogura Y."/>
        </authorList>
    </citation>
    <scope>NUCLEOTIDE SEQUENCE [LARGE SCALE GENOMIC DNA]</scope>
    <source>
        <strain evidence="5 6">KK-P061</strain>
    </source>
</reference>
<accession>A0A4T9E7Z1</accession>
<protein>
    <recommendedName>
        <fullName evidence="4">Peptidase C58 YopT-type domain-containing protein</fullName>
    </recommendedName>
</protein>
<dbReference type="SUPFAM" id="SSF54001">
    <property type="entry name" value="Cysteine proteinases"/>
    <property type="match status" value="1"/>
</dbReference>
<comment type="caution">
    <text evidence="5">The sequence shown here is derived from an EMBL/GenBank/DDBJ whole genome shotgun (WGS) entry which is preliminary data.</text>
</comment>
<dbReference type="RefSeq" id="WP_042966620.1">
    <property type="nucleotide sequence ID" value="NZ_BFXY01000148.1"/>
</dbReference>
<sequence length="188" mass="21945">MENIHINMENIFKFSQTEFIKSQHTDRSIYNGLCFFMCIDYIYNKLNDIKCDFIFFSKTYAFSSRYRGMLLAYESGTIKDPYLIKNGKIHLKKIKGGVNPVELYNIKDDSYIINLSLSNGTMSHTTAFIKNGRHSLFFDPNFGEYLVGNKMELINFLKQKYKGYYNLDNISLYSAKSIDGRRILNSNC</sequence>
<gene>
    <name evidence="5" type="ORF">BvCmsKKP061_04547</name>
</gene>
<dbReference type="GO" id="GO:0004197">
    <property type="term" value="F:cysteine-type endopeptidase activity"/>
    <property type="evidence" value="ECO:0007669"/>
    <property type="project" value="InterPro"/>
</dbReference>
<dbReference type="InterPro" id="IPR038765">
    <property type="entry name" value="Papain-like_cys_pep_sf"/>
</dbReference>
<dbReference type="Proteomes" id="UP000303027">
    <property type="component" value="Unassembled WGS sequence"/>
</dbReference>
<organism evidence="5 6">
    <name type="scientific">Escherichia coli</name>
    <dbReference type="NCBI Taxonomy" id="562"/>
    <lineage>
        <taxon>Bacteria</taxon>
        <taxon>Pseudomonadati</taxon>
        <taxon>Pseudomonadota</taxon>
        <taxon>Gammaproteobacteria</taxon>
        <taxon>Enterobacterales</taxon>
        <taxon>Enterobacteriaceae</taxon>
        <taxon>Escherichia</taxon>
    </lineage>
</organism>
<dbReference type="Pfam" id="PF03543">
    <property type="entry name" value="Peptidase_C58"/>
    <property type="match status" value="1"/>
</dbReference>